<protein>
    <submittedName>
        <fullName evidence="1">YlaI family protein</fullName>
    </submittedName>
</protein>
<sequence length="67" mass="8145">MKVKCVLCDVIEDIEDYSLQAKRLRNRKINMYLCEECYSRIDSNTKKRHATGDFQLYRERKKKKDLI</sequence>
<gene>
    <name evidence="1" type="ORF">ACFO3D_01975</name>
</gene>
<organism evidence="1 2">
    <name type="scientific">Virgibacillus kekensis</name>
    <dbReference type="NCBI Taxonomy" id="202261"/>
    <lineage>
        <taxon>Bacteria</taxon>
        <taxon>Bacillati</taxon>
        <taxon>Bacillota</taxon>
        <taxon>Bacilli</taxon>
        <taxon>Bacillales</taxon>
        <taxon>Bacillaceae</taxon>
        <taxon>Virgibacillus</taxon>
    </lineage>
</organism>
<name>A0ABV9DDV2_9BACI</name>
<keyword evidence="2" id="KW-1185">Reference proteome</keyword>
<comment type="caution">
    <text evidence="1">The sequence shown here is derived from an EMBL/GenBank/DDBJ whole genome shotgun (WGS) entry which is preliminary data.</text>
</comment>
<dbReference type="Proteomes" id="UP001595989">
    <property type="component" value="Unassembled WGS sequence"/>
</dbReference>
<reference evidence="2" key="1">
    <citation type="journal article" date="2019" name="Int. J. Syst. Evol. Microbiol.">
        <title>The Global Catalogue of Microorganisms (GCM) 10K type strain sequencing project: providing services to taxonomists for standard genome sequencing and annotation.</title>
        <authorList>
            <consortium name="The Broad Institute Genomics Platform"/>
            <consortium name="The Broad Institute Genome Sequencing Center for Infectious Disease"/>
            <person name="Wu L."/>
            <person name="Ma J."/>
        </authorList>
    </citation>
    <scope>NUCLEOTIDE SEQUENCE [LARGE SCALE GENOMIC DNA]</scope>
    <source>
        <strain evidence="2">CGMCC 4.7426</strain>
    </source>
</reference>
<evidence type="ECO:0000313" key="2">
    <source>
        <dbReference type="Proteomes" id="UP001595989"/>
    </source>
</evidence>
<dbReference type="InterPro" id="IPR019241">
    <property type="entry name" value="DUF2197"/>
</dbReference>
<evidence type="ECO:0000313" key="1">
    <source>
        <dbReference type="EMBL" id="MFC4556975.1"/>
    </source>
</evidence>
<dbReference type="EMBL" id="JBHSFU010000003">
    <property type="protein sequence ID" value="MFC4556975.1"/>
    <property type="molecule type" value="Genomic_DNA"/>
</dbReference>
<accession>A0ABV9DDV2</accession>
<dbReference type="Pfam" id="PF09963">
    <property type="entry name" value="DUF2197"/>
    <property type="match status" value="1"/>
</dbReference>
<proteinExistence type="predicted"/>
<dbReference type="RefSeq" id="WP_390292915.1">
    <property type="nucleotide sequence ID" value="NZ_JBHSFU010000003.1"/>
</dbReference>